<gene>
    <name evidence="15" type="primary">mrpA</name>
    <name evidence="15" type="ORF">GCM10010831_19300</name>
</gene>
<keyword evidence="8 10" id="KW-0472">Membrane</keyword>
<feature type="domain" description="NADH:quinone oxidoreductase/Mrp antiporter transmembrane" evidence="11">
    <location>
        <begin position="128"/>
        <end position="411"/>
    </location>
</feature>
<feature type="transmembrane region" description="Helical" evidence="10">
    <location>
        <begin position="651"/>
        <end position="670"/>
    </location>
</feature>
<feature type="transmembrane region" description="Helical" evidence="10">
    <location>
        <begin position="366"/>
        <end position="388"/>
    </location>
</feature>
<dbReference type="AlphaFoldDB" id="A0A916ZY82"/>
<evidence type="ECO:0000256" key="8">
    <source>
        <dbReference type="ARBA" id="ARBA00023136"/>
    </source>
</evidence>
<feature type="transmembrane region" description="Helical" evidence="10">
    <location>
        <begin position="6"/>
        <end position="23"/>
    </location>
</feature>
<keyword evidence="6 10" id="KW-1133">Transmembrane helix</keyword>
<sequence length="772" mass="84675">MLQDMLYSILAGFVVAIALIFTGKIFKSKWSVALTLLPLSLFVYFLSYIPTIQSGATVFQSISWIPSFGVNLSFQLDGLSLLFSLMITGIGTLVFAYTSAYLKKHVYLDRFYAYLSLFMAAMLGLVLSDNLISLFVFWELTSISSFYLIGFNNTSEASRKSALTALGITGIGGLFLLAGALLLGYITNSYSIVEMLQHKELLQQHEFYLVAVVFIFGAAFTKSAQFPFHFWLPGAMKAPTPVSTYLHSATMVKAGVYLLLRFSPTLGSTELWNTTLIIVGAATMLYSAFHLIFRTDLKGILAYSTIAALGILVFLIGLGTQAAITAALVFIVVHALYKASLFLITGIIDHETGTRDITQLAGLRKVLMPVAVAGFIAALISGGVPPSIGFVGKDLIYEATLHMPNNAVLLTAIAIVTNILLFYAGFVVGVKPFMGKLPTTFENLHMPSSLMWVPPLLMVTAGLVFGMFPNLIETAFVANAVSSLVIDNEAFHLKLWHGFNTVLGLSALTLGLGVIVYVVLKPKHKLENFIEKLEVASPKSILFFLTNGFEDFSKSWTNFFQNGYLRHYIATIVGFLVIALAFIIFSNFDLKLDFSSFSELTAYEIAIVLMMIGAVVFTVFTNSRLAAVASMGVVGFAFCLLFLFYSAPDLAMTQFSVDTLTVILFVLVLYKLPKYLHLSKNVLRLEHGILSLTFGGLISILVLKVLQEDQNSEITNFYAENSYLLAKGKNVVNVILVDFRGVDTLVEISVLIVAALGVFGLLKLRLKTRDKK</sequence>
<dbReference type="Proteomes" id="UP000599688">
    <property type="component" value="Unassembled WGS sequence"/>
</dbReference>
<dbReference type="InterPro" id="IPR046806">
    <property type="entry name" value="MrpA_C/MbhE"/>
</dbReference>
<evidence type="ECO:0000256" key="3">
    <source>
        <dbReference type="ARBA" id="ARBA00022449"/>
    </source>
</evidence>
<reference evidence="15 16" key="1">
    <citation type="journal article" date="2014" name="Int. J. Syst. Evol. Microbiol.">
        <title>Complete genome sequence of Corynebacterium casei LMG S-19264T (=DSM 44701T), isolated from a smear-ripened cheese.</title>
        <authorList>
            <consortium name="US DOE Joint Genome Institute (JGI-PGF)"/>
            <person name="Walter F."/>
            <person name="Albersmeier A."/>
            <person name="Kalinowski J."/>
            <person name="Ruckert C."/>
        </authorList>
    </citation>
    <scope>NUCLEOTIDE SEQUENCE [LARGE SCALE GENOMIC DNA]</scope>
    <source>
        <strain evidence="15 16">CGMCC 1.12925</strain>
    </source>
</reference>
<feature type="transmembrane region" description="Helical" evidence="10">
    <location>
        <begin position="600"/>
        <end position="620"/>
    </location>
</feature>
<dbReference type="PANTHER" id="PTHR43373">
    <property type="entry name" value="NA(+)/H(+) ANTIPORTER SUBUNIT"/>
    <property type="match status" value="1"/>
</dbReference>
<keyword evidence="7" id="KW-0406">Ion transport</keyword>
<dbReference type="InterPro" id="IPR025383">
    <property type="entry name" value="MrpA_C/MbhD"/>
</dbReference>
<evidence type="ECO:0000313" key="16">
    <source>
        <dbReference type="Proteomes" id="UP000599688"/>
    </source>
</evidence>
<feature type="transmembrane region" description="Helical" evidence="10">
    <location>
        <begin position="30"/>
        <end position="49"/>
    </location>
</feature>
<evidence type="ECO:0000259" key="12">
    <source>
        <dbReference type="Pfam" id="PF00662"/>
    </source>
</evidence>
<dbReference type="Pfam" id="PF00662">
    <property type="entry name" value="Proton_antipo_N"/>
    <property type="match status" value="1"/>
</dbReference>
<dbReference type="GO" id="GO:0006811">
    <property type="term" value="P:monoatomic ion transport"/>
    <property type="evidence" value="ECO:0007669"/>
    <property type="project" value="UniProtKB-KW"/>
</dbReference>
<keyword evidence="3" id="KW-0050">Antiport</keyword>
<dbReference type="Pfam" id="PF00361">
    <property type="entry name" value="Proton_antipo_M"/>
    <property type="match status" value="1"/>
</dbReference>
<proteinExistence type="predicted"/>
<accession>A0A916ZY82</accession>
<evidence type="ECO:0000256" key="5">
    <source>
        <dbReference type="ARBA" id="ARBA00022692"/>
    </source>
</evidence>
<feature type="transmembrane region" description="Helical" evidence="10">
    <location>
        <begin position="163"/>
        <end position="187"/>
    </location>
</feature>
<feature type="transmembrane region" description="Helical" evidence="10">
    <location>
        <begin position="408"/>
        <end position="430"/>
    </location>
</feature>
<feature type="transmembrane region" description="Helical" evidence="10">
    <location>
        <begin position="272"/>
        <end position="293"/>
    </location>
</feature>
<dbReference type="NCBIfam" id="NF009287">
    <property type="entry name" value="PRK12647.1"/>
    <property type="match status" value="1"/>
</dbReference>
<feature type="domain" description="NADH-Ubiquinone oxidoreductase (complex I) chain 5 N-terminal" evidence="12">
    <location>
        <begin position="65"/>
        <end position="112"/>
    </location>
</feature>
<feature type="transmembrane region" description="Helical" evidence="10">
    <location>
        <begin position="111"/>
        <end position="128"/>
    </location>
</feature>
<evidence type="ECO:0000259" key="11">
    <source>
        <dbReference type="Pfam" id="PF00361"/>
    </source>
</evidence>
<keyword evidence="2" id="KW-0813">Transport</keyword>
<name>A0A916ZY82_9FLAO</name>
<protein>
    <submittedName>
        <fullName evidence="15">Na(+)/H(+) antiporter subunit A</fullName>
    </submittedName>
</protein>
<dbReference type="EMBL" id="BMGL01000011">
    <property type="protein sequence ID" value="GGE18241.1"/>
    <property type="molecule type" value="Genomic_DNA"/>
</dbReference>
<dbReference type="InterPro" id="IPR001750">
    <property type="entry name" value="ND/Mrp_TM"/>
</dbReference>
<dbReference type="Pfam" id="PF13244">
    <property type="entry name" value="MbhD"/>
    <property type="match status" value="1"/>
</dbReference>
<feature type="transmembrane region" description="Helical" evidence="10">
    <location>
        <begin position="450"/>
        <end position="472"/>
    </location>
</feature>
<evidence type="ECO:0000256" key="1">
    <source>
        <dbReference type="ARBA" id="ARBA00004651"/>
    </source>
</evidence>
<feature type="transmembrane region" description="Helical" evidence="10">
    <location>
        <begin position="625"/>
        <end position="645"/>
    </location>
</feature>
<comment type="subcellular location">
    <subcellularLocation>
        <location evidence="1">Cell membrane</location>
        <topology evidence="1">Multi-pass membrane protein</topology>
    </subcellularLocation>
    <subcellularLocation>
        <location evidence="9">Membrane</location>
        <topology evidence="9">Multi-pass membrane protein</topology>
    </subcellularLocation>
</comment>
<feature type="transmembrane region" description="Helical" evidence="10">
    <location>
        <begin position="207"/>
        <end position="232"/>
    </location>
</feature>
<feature type="transmembrane region" description="Helical" evidence="10">
    <location>
        <begin position="300"/>
        <end position="318"/>
    </location>
</feature>
<evidence type="ECO:0000256" key="2">
    <source>
        <dbReference type="ARBA" id="ARBA00022448"/>
    </source>
</evidence>
<dbReference type="PRINTS" id="PR01434">
    <property type="entry name" value="NADHDHGNASE5"/>
</dbReference>
<evidence type="ECO:0000259" key="14">
    <source>
        <dbReference type="Pfam" id="PF20501"/>
    </source>
</evidence>
<dbReference type="InterPro" id="IPR050616">
    <property type="entry name" value="CPA3_Na-H_Antiporter_A"/>
</dbReference>
<evidence type="ECO:0000256" key="6">
    <source>
        <dbReference type="ARBA" id="ARBA00022989"/>
    </source>
</evidence>
<evidence type="ECO:0000259" key="13">
    <source>
        <dbReference type="Pfam" id="PF13244"/>
    </source>
</evidence>
<evidence type="ECO:0000256" key="9">
    <source>
        <dbReference type="RuleBase" id="RU000320"/>
    </source>
</evidence>
<evidence type="ECO:0000256" key="7">
    <source>
        <dbReference type="ARBA" id="ARBA00023065"/>
    </source>
</evidence>
<feature type="transmembrane region" description="Helical" evidence="10">
    <location>
        <begin position="79"/>
        <end position="99"/>
    </location>
</feature>
<dbReference type="InterPro" id="IPR001516">
    <property type="entry name" value="Proton_antipo_N"/>
</dbReference>
<feature type="transmembrane region" description="Helical" evidence="10">
    <location>
        <begin position="568"/>
        <end position="588"/>
    </location>
</feature>
<organism evidence="15 16">
    <name type="scientific">Psychroflexus salis</name>
    <dbReference type="NCBI Taxonomy" id="1526574"/>
    <lineage>
        <taxon>Bacteria</taxon>
        <taxon>Pseudomonadati</taxon>
        <taxon>Bacteroidota</taxon>
        <taxon>Flavobacteriia</taxon>
        <taxon>Flavobacteriales</taxon>
        <taxon>Flavobacteriaceae</taxon>
        <taxon>Psychroflexus</taxon>
    </lineage>
</organism>
<keyword evidence="4" id="KW-1003">Cell membrane</keyword>
<feature type="transmembrane region" description="Helical" evidence="10">
    <location>
        <begin position="501"/>
        <end position="520"/>
    </location>
</feature>
<feature type="transmembrane region" description="Helical" evidence="10">
    <location>
        <begin position="682"/>
        <end position="703"/>
    </location>
</feature>
<dbReference type="GO" id="GO:0005886">
    <property type="term" value="C:plasma membrane"/>
    <property type="evidence" value="ECO:0007669"/>
    <property type="project" value="UniProtKB-SubCell"/>
</dbReference>
<evidence type="ECO:0000256" key="4">
    <source>
        <dbReference type="ARBA" id="ARBA00022475"/>
    </source>
</evidence>
<keyword evidence="5 9" id="KW-0812">Transmembrane</keyword>
<dbReference type="Pfam" id="PF20501">
    <property type="entry name" value="MbhE"/>
    <property type="match status" value="1"/>
</dbReference>
<feature type="transmembrane region" description="Helical" evidence="10">
    <location>
        <begin position="324"/>
        <end position="345"/>
    </location>
</feature>
<feature type="domain" description="MrpA C-terminal/MbhD" evidence="13">
    <location>
        <begin position="609"/>
        <end position="674"/>
    </location>
</feature>
<feature type="domain" description="MrpA C-terminal/MbhE" evidence="14">
    <location>
        <begin position="684"/>
        <end position="763"/>
    </location>
</feature>
<dbReference type="GO" id="GO:0015297">
    <property type="term" value="F:antiporter activity"/>
    <property type="evidence" value="ECO:0007669"/>
    <property type="project" value="UniProtKB-KW"/>
</dbReference>
<dbReference type="PANTHER" id="PTHR43373:SF1">
    <property type="entry name" value="NA(+)_H(+) ANTIPORTER SUBUNIT A"/>
    <property type="match status" value="1"/>
</dbReference>
<evidence type="ECO:0000256" key="10">
    <source>
        <dbReference type="SAM" id="Phobius"/>
    </source>
</evidence>
<feature type="transmembrane region" description="Helical" evidence="10">
    <location>
        <begin position="744"/>
        <end position="762"/>
    </location>
</feature>
<comment type="caution">
    <text evidence="15">The sequence shown here is derived from an EMBL/GenBank/DDBJ whole genome shotgun (WGS) entry which is preliminary data.</text>
</comment>
<evidence type="ECO:0000313" key="15">
    <source>
        <dbReference type="EMBL" id="GGE18241.1"/>
    </source>
</evidence>
<keyword evidence="16" id="KW-1185">Reference proteome</keyword>